<dbReference type="Proteomes" id="UP001596156">
    <property type="component" value="Unassembled WGS sequence"/>
</dbReference>
<dbReference type="EMBL" id="JBHSKL010000005">
    <property type="protein sequence ID" value="MFC5224124.1"/>
    <property type="molecule type" value="Genomic_DNA"/>
</dbReference>
<accession>A0ABW0D195</accession>
<sequence>MRGVAFTRDTRLPQALKRAVQSNDRKTGKIADLMFGQYVMLLDGDQHNWHGHRKEALCAAADQNWQTLGWTGVNRVQFVRQLDRVREIRNQIAHFDPEPLSPQRAEDLRQFVGLLRQLT</sequence>
<keyword evidence="2" id="KW-1185">Reference proteome</keyword>
<name>A0ABW0D195_STRFI</name>
<organism evidence="1 2">
    <name type="scientific">Streptomyces fimbriatus</name>
    <dbReference type="NCBI Taxonomy" id="68197"/>
    <lineage>
        <taxon>Bacteria</taxon>
        <taxon>Bacillati</taxon>
        <taxon>Actinomycetota</taxon>
        <taxon>Actinomycetes</taxon>
        <taxon>Kitasatosporales</taxon>
        <taxon>Streptomycetaceae</taxon>
        <taxon>Streptomyces</taxon>
    </lineage>
</organism>
<protein>
    <recommendedName>
        <fullName evidence="3">Swt1-like HEPN domain-containing protein</fullName>
    </recommendedName>
</protein>
<comment type="caution">
    <text evidence="1">The sequence shown here is derived from an EMBL/GenBank/DDBJ whole genome shotgun (WGS) entry which is preliminary data.</text>
</comment>
<evidence type="ECO:0008006" key="3">
    <source>
        <dbReference type="Google" id="ProtNLM"/>
    </source>
</evidence>
<reference evidence="2" key="1">
    <citation type="journal article" date="2019" name="Int. J. Syst. Evol. Microbiol.">
        <title>The Global Catalogue of Microorganisms (GCM) 10K type strain sequencing project: providing services to taxonomists for standard genome sequencing and annotation.</title>
        <authorList>
            <consortium name="The Broad Institute Genomics Platform"/>
            <consortium name="The Broad Institute Genome Sequencing Center for Infectious Disease"/>
            <person name="Wu L."/>
            <person name="Ma J."/>
        </authorList>
    </citation>
    <scope>NUCLEOTIDE SEQUENCE [LARGE SCALE GENOMIC DNA]</scope>
    <source>
        <strain evidence="2">CCM 8479</strain>
    </source>
</reference>
<dbReference type="RefSeq" id="WP_344641890.1">
    <property type="nucleotide sequence ID" value="NZ_BAAASS010000001.1"/>
</dbReference>
<evidence type="ECO:0000313" key="2">
    <source>
        <dbReference type="Proteomes" id="UP001596156"/>
    </source>
</evidence>
<evidence type="ECO:0000313" key="1">
    <source>
        <dbReference type="EMBL" id="MFC5224124.1"/>
    </source>
</evidence>
<gene>
    <name evidence="1" type="ORF">ACFPN6_05785</name>
</gene>
<proteinExistence type="predicted"/>